<keyword evidence="4" id="KW-0699">rRNA-binding</keyword>
<dbReference type="AlphaFoldDB" id="A0A650FH42"/>
<keyword evidence="2 4" id="KW-0689">Ribosomal protein</keyword>
<reference evidence="6" key="1">
    <citation type="journal article" date="2019" name="J. ISSAAS">
        <title>Phylogenomics of Selaginellaceae with special reference to the enigmatic sanguinolenta group.</title>
        <authorList>
            <person name="Zhang H.-R."/>
            <person name="Wei R."/>
            <person name="Xiang Q.-P."/>
            <person name="Zhang X.-C."/>
        </authorList>
    </citation>
    <scope>NUCLEOTIDE SEQUENCE</scope>
</reference>
<comment type="similarity">
    <text evidence="1 4">Belongs to the universal ribosomal protein uL23 family.</text>
</comment>
<keyword evidence="6" id="KW-0934">Plastid</keyword>
<dbReference type="InterPro" id="IPR012678">
    <property type="entry name" value="Ribosomal_uL23/eL15/eS24_sf"/>
</dbReference>
<evidence type="ECO:0000256" key="4">
    <source>
        <dbReference type="HAMAP-Rule" id="MF_01369"/>
    </source>
</evidence>
<dbReference type="GO" id="GO:0009507">
    <property type="term" value="C:chloroplast"/>
    <property type="evidence" value="ECO:0007669"/>
    <property type="project" value="UniProtKB-SubCell"/>
</dbReference>
<protein>
    <recommendedName>
        <fullName evidence="4">Large ribosomal subunit protein uL23c</fullName>
    </recommendedName>
</protein>
<evidence type="ECO:0000256" key="2">
    <source>
        <dbReference type="ARBA" id="ARBA00022980"/>
    </source>
</evidence>
<gene>
    <name evidence="4 6" type="primary">rpl23</name>
</gene>
<evidence type="ECO:0000256" key="3">
    <source>
        <dbReference type="ARBA" id="ARBA00023274"/>
    </source>
</evidence>
<dbReference type="GO" id="GO:0006412">
    <property type="term" value="P:translation"/>
    <property type="evidence" value="ECO:0007669"/>
    <property type="project" value="UniProtKB-UniRule"/>
</dbReference>
<name>A0A650FH42_9TRAC</name>
<keyword evidence="4" id="KW-0694">RNA-binding</keyword>
<accession>A0A650FH42</accession>
<dbReference type="InterPro" id="IPR012677">
    <property type="entry name" value="Nucleotide-bd_a/b_plait_sf"/>
</dbReference>
<proteinExistence type="inferred from homology"/>
<organism evidence="6">
    <name type="scientific">Selaginella rossii</name>
    <dbReference type="NCBI Taxonomy" id="1834511"/>
    <lineage>
        <taxon>Eukaryota</taxon>
        <taxon>Viridiplantae</taxon>
        <taxon>Streptophyta</taxon>
        <taxon>Embryophyta</taxon>
        <taxon>Tracheophyta</taxon>
        <taxon>Lycopodiopsida</taxon>
        <taxon>Selaginellales</taxon>
        <taxon>Selaginellaceae</taxon>
        <taxon>Selaginella</taxon>
    </lineage>
</organism>
<evidence type="ECO:0000313" key="6">
    <source>
        <dbReference type="EMBL" id="QGU93163.1"/>
    </source>
</evidence>
<comment type="subunit">
    <text evidence="4">Part of the 50S ribosomal subunit.</text>
</comment>
<dbReference type="SUPFAM" id="SSF54189">
    <property type="entry name" value="Ribosomal proteins S24e, L23 and L15e"/>
    <property type="match status" value="1"/>
</dbReference>
<keyword evidence="3 4" id="KW-0687">Ribonucleoprotein</keyword>
<dbReference type="EMBL" id="MK622382">
    <property type="protein sequence ID" value="QGU93163.1"/>
    <property type="molecule type" value="Genomic_DNA"/>
</dbReference>
<evidence type="ECO:0000256" key="5">
    <source>
        <dbReference type="SAM" id="MobiDB-lite"/>
    </source>
</evidence>
<feature type="region of interest" description="Disordered" evidence="5">
    <location>
        <begin position="1"/>
        <end position="72"/>
    </location>
</feature>
<keyword evidence="6" id="KW-0150">Chloroplast</keyword>
<feature type="compositionally biased region" description="Polar residues" evidence="5">
    <location>
        <begin position="22"/>
        <end position="32"/>
    </location>
</feature>
<feature type="compositionally biased region" description="Basic and acidic residues" evidence="5">
    <location>
        <begin position="12"/>
        <end position="21"/>
    </location>
</feature>
<dbReference type="GO" id="GO:0019843">
    <property type="term" value="F:rRNA binding"/>
    <property type="evidence" value="ECO:0007669"/>
    <property type="project" value="UniProtKB-UniRule"/>
</dbReference>
<dbReference type="GO" id="GO:1990904">
    <property type="term" value="C:ribonucleoprotein complex"/>
    <property type="evidence" value="ECO:0007669"/>
    <property type="project" value="UniProtKB-KW"/>
</dbReference>
<sequence length="95" mass="10744">MGGVENPVPTDKAIRSPEKKQYSSNAESNPNKTEMKRRIEQSSNVRVVAINSHRPPGKGRRYAGSTTTTTRRVRRKRMVITPRPNYPVPLFPGKQ</sequence>
<dbReference type="GO" id="GO:0003735">
    <property type="term" value="F:structural constituent of ribosome"/>
    <property type="evidence" value="ECO:0007669"/>
    <property type="project" value="InterPro"/>
</dbReference>
<comment type="subcellular location">
    <subcellularLocation>
        <location evidence="4">Plastid</location>
        <location evidence="4">Chloroplast</location>
    </subcellularLocation>
</comment>
<dbReference type="Gene3D" id="3.30.70.330">
    <property type="match status" value="1"/>
</dbReference>
<evidence type="ECO:0000256" key="1">
    <source>
        <dbReference type="ARBA" id="ARBA00006700"/>
    </source>
</evidence>
<dbReference type="InterPro" id="IPR013025">
    <property type="entry name" value="Ribosomal_uL23-like"/>
</dbReference>
<dbReference type="HAMAP" id="MF_01369_B">
    <property type="entry name" value="Ribosomal_uL23_B"/>
    <property type="match status" value="1"/>
</dbReference>
<comment type="function">
    <text evidence="4">Binds to 23S rRNA.</text>
</comment>
<geneLocation type="chloroplast" evidence="6"/>
<dbReference type="GO" id="GO:0005840">
    <property type="term" value="C:ribosome"/>
    <property type="evidence" value="ECO:0007669"/>
    <property type="project" value="UniProtKB-KW"/>
</dbReference>
<dbReference type="Pfam" id="PF00276">
    <property type="entry name" value="Ribosomal_L23"/>
    <property type="match status" value="1"/>
</dbReference>